<dbReference type="PANTHER" id="PTHR15549">
    <property type="entry name" value="PAIRED IMMUNOGLOBULIN-LIKE TYPE 2 RECEPTOR"/>
    <property type="match status" value="1"/>
</dbReference>
<dbReference type="EMBL" id="JASAOK010000044">
    <property type="protein sequence ID" value="KAK6213974.1"/>
    <property type="molecule type" value="Genomic_DNA"/>
</dbReference>
<dbReference type="CDD" id="cd12087">
    <property type="entry name" value="TM_EGFR-like"/>
    <property type="match status" value="1"/>
</dbReference>
<evidence type="ECO:0000256" key="2">
    <source>
        <dbReference type="ARBA" id="ARBA00022692"/>
    </source>
</evidence>
<proteinExistence type="predicted"/>
<evidence type="ECO:0000256" key="5">
    <source>
        <dbReference type="SAM" id="MobiDB-lite"/>
    </source>
</evidence>
<feature type="compositionally biased region" description="Low complexity" evidence="5">
    <location>
        <begin position="226"/>
        <end position="236"/>
    </location>
</feature>
<evidence type="ECO:0000313" key="8">
    <source>
        <dbReference type="Proteomes" id="UP001327957"/>
    </source>
</evidence>
<evidence type="ECO:0000256" key="4">
    <source>
        <dbReference type="ARBA" id="ARBA00023136"/>
    </source>
</evidence>
<keyword evidence="4 6" id="KW-0472">Membrane</keyword>
<reference evidence="7 8" key="1">
    <citation type="submission" date="2023-04" db="EMBL/GenBank/DDBJ databases">
        <title>Colletotrichum tabacum stain YC1 causing leaf anthracnose on Nicotiana tabacum(L.) cv.</title>
        <authorList>
            <person name="Ji Z."/>
            <person name="Wang M."/>
            <person name="Zhang J."/>
            <person name="Wang N."/>
            <person name="Zhou Z."/>
        </authorList>
    </citation>
    <scope>NUCLEOTIDE SEQUENCE [LARGE SCALE GENOMIC DNA]</scope>
    <source>
        <strain evidence="7 8">YC1</strain>
    </source>
</reference>
<dbReference type="GO" id="GO:0016020">
    <property type="term" value="C:membrane"/>
    <property type="evidence" value="ECO:0007669"/>
    <property type="project" value="UniProtKB-SubCell"/>
</dbReference>
<protein>
    <submittedName>
        <fullName evidence="7">Uncharacterized protein</fullName>
    </submittedName>
</protein>
<evidence type="ECO:0000313" key="7">
    <source>
        <dbReference type="EMBL" id="KAK6213974.1"/>
    </source>
</evidence>
<dbReference type="AlphaFoldDB" id="A0AAV9T6R1"/>
<feature type="compositionally biased region" description="Polar residues" evidence="5">
    <location>
        <begin position="337"/>
        <end position="354"/>
    </location>
</feature>
<gene>
    <name evidence="7" type="ORF">QIS74_09976</name>
</gene>
<feature type="transmembrane region" description="Helical" evidence="6">
    <location>
        <begin position="274"/>
        <end position="301"/>
    </location>
</feature>
<dbReference type="InterPro" id="IPR051694">
    <property type="entry name" value="Immunoregulatory_rcpt-like"/>
</dbReference>
<comment type="caution">
    <text evidence="7">The sequence shown here is derived from an EMBL/GenBank/DDBJ whole genome shotgun (WGS) entry which is preliminary data.</text>
</comment>
<keyword evidence="3 6" id="KW-1133">Transmembrane helix</keyword>
<keyword evidence="2 6" id="KW-0812">Transmembrane</keyword>
<feature type="region of interest" description="Disordered" evidence="5">
    <location>
        <begin position="222"/>
        <end position="270"/>
    </location>
</feature>
<evidence type="ECO:0000256" key="6">
    <source>
        <dbReference type="SAM" id="Phobius"/>
    </source>
</evidence>
<feature type="compositionally biased region" description="Low complexity" evidence="5">
    <location>
        <begin position="243"/>
        <end position="269"/>
    </location>
</feature>
<name>A0AAV9T6R1_9PEZI</name>
<dbReference type="GO" id="GO:0071944">
    <property type="term" value="C:cell periphery"/>
    <property type="evidence" value="ECO:0007669"/>
    <property type="project" value="UniProtKB-ARBA"/>
</dbReference>
<feature type="region of interest" description="Disordered" evidence="5">
    <location>
        <begin position="330"/>
        <end position="371"/>
    </location>
</feature>
<comment type="subcellular location">
    <subcellularLocation>
        <location evidence="1">Membrane</location>
        <topology evidence="1">Single-pass membrane protein</topology>
    </subcellularLocation>
</comment>
<dbReference type="Proteomes" id="UP001327957">
    <property type="component" value="Unassembled WGS sequence"/>
</dbReference>
<evidence type="ECO:0000256" key="3">
    <source>
        <dbReference type="ARBA" id="ARBA00022989"/>
    </source>
</evidence>
<keyword evidence="8" id="KW-1185">Reference proteome</keyword>
<accession>A0AAV9T6R1</accession>
<evidence type="ECO:0000256" key="1">
    <source>
        <dbReference type="ARBA" id="ARBA00004167"/>
    </source>
</evidence>
<organism evidence="7 8">
    <name type="scientific">Colletotrichum tabaci</name>
    <dbReference type="NCBI Taxonomy" id="1209068"/>
    <lineage>
        <taxon>Eukaryota</taxon>
        <taxon>Fungi</taxon>
        <taxon>Dikarya</taxon>
        <taxon>Ascomycota</taxon>
        <taxon>Pezizomycotina</taxon>
        <taxon>Sordariomycetes</taxon>
        <taxon>Hypocreomycetidae</taxon>
        <taxon>Glomerellales</taxon>
        <taxon>Glomerellaceae</taxon>
        <taxon>Colletotrichum</taxon>
        <taxon>Colletotrichum destructivum species complex</taxon>
    </lineage>
</organism>
<dbReference type="PANTHER" id="PTHR15549:SF27">
    <property type="entry name" value="CHITIN-BINDING TYPE-1 DOMAIN-CONTAINING PROTEIN"/>
    <property type="match status" value="1"/>
</dbReference>
<sequence>MALAMNAPFSAPLGPVIADDADDNIAFGTEESSQPHWSVEQKVPAAETTRMNDTFTLTFINSTLGTQPNSRIIMVDDTEHQVKWSLNTDHQQKIGIVKVTWLGQMGGGNQTIDQAAANSEESTPQPVEASRATTHAMLRGRISAEPSKMTLGQNSVFLPVGELRQGKNLSRYENVDMYLTVEWESSNGARSTTSGVFTVLDGFAQYDETVERLRVMMATDSKNFGEEGPSSLESGSDTASGPTASVVATTTLSPTSPSLETSGNSNSGSVRSGLPAGAIAGIVIGSVLGLALIAFLVWFFLRRRRRAGHVSNGVYGSDHGPREYLADKENRAHATESPHSPYSDDGQNAQQVPEQQHHIQRGSGQEAGVPASVVSATERRMLSPYSEEEQTPIVARSVEDMTRNGARSSTPNVNANVSHLIEDGMTEDEIRRLEEEELALDVAIERAGQGQRQGQEQGQR</sequence>